<evidence type="ECO:0000256" key="4">
    <source>
        <dbReference type="ARBA" id="ARBA00022692"/>
    </source>
</evidence>
<keyword evidence="3 11" id="KW-0716">Sensory transduction</keyword>
<gene>
    <name evidence="12" type="primary">106091019</name>
</gene>
<dbReference type="PANTHER" id="PTHR21137:SF44">
    <property type="entry name" value="ODORANT RECEPTOR 13A-RELATED"/>
    <property type="match status" value="1"/>
</dbReference>
<feature type="transmembrane region" description="Helical" evidence="11">
    <location>
        <begin position="187"/>
        <end position="210"/>
    </location>
</feature>
<keyword evidence="4 11" id="KW-0812">Transmembrane</keyword>
<comment type="subcellular location">
    <subcellularLocation>
        <location evidence="1 11">Cell membrane</location>
        <topology evidence="1 11">Multi-pass membrane protein</topology>
    </subcellularLocation>
</comment>
<dbReference type="InterPro" id="IPR036640">
    <property type="entry name" value="ABC1_TM_sf"/>
</dbReference>
<dbReference type="GO" id="GO:0005524">
    <property type="term" value="F:ATP binding"/>
    <property type="evidence" value="ECO:0007669"/>
    <property type="project" value="InterPro"/>
</dbReference>
<keyword evidence="9 11" id="KW-0807">Transducer</keyword>
<dbReference type="SUPFAM" id="SSF90123">
    <property type="entry name" value="ABC transporter transmembrane region"/>
    <property type="match status" value="1"/>
</dbReference>
<dbReference type="GO" id="GO:0007165">
    <property type="term" value="P:signal transduction"/>
    <property type="evidence" value="ECO:0007669"/>
    <property type="project" value="UniProtKB-KW"/>
</dbReference>
<keyword evidence="8 11" id="KW-0675">Receptor</keyword>
<comment type="subunit">
    <text evidence="10">Interacts with Orco. Complexes exist early in the endomembrane system in olfactory sensory neurons (OSNs), coupling these complexes to the conserved ciliary trafficking pathway.</text>
</comment>
<evidence type="ECO:0000256" key="10">
    <source>
        <dbReference type="ARBA" id="ARBA00038679"/>
    </source>
</evidence>
<feature type="transmembrane region" description="Helical" evidence="11">
    <location>
        <begin position="51"/>
        <end position="71"/>
    </location>
</feature>
<dbReference type="InterPro" id="IPR004117">
    <property type="entry name" value="7tm6_olfct_rcpt"/>
</dbReference>
<dbReference type="OrthoDB" id="7604726at2759"/>
<keyword evidence="5 11" id="KW-0552">Olfaction</keyword>
<proteinExistence type="inferred from homology"/>
<dbReference type="AlphaFoldDB" id="A0A1I8Q6Z3"/>
<keyword evidence="7 11" id="KW-0472">Membrane</keyword>
<feature type="transmembrane region" description="Helical" evidence="11">
    <location>
        <begin position="285"/>
        <end position="306"/>
    </location>
</feature>
<evidence type="ECO:0000256" key="8">
    <source>
        <dbReference type="ARBA" id="ARBA00023170"/>
    </source>
</evidence>
<evidence type="ECO:0000256" key="5">
    <source>
        <dbReference type="ARBA" id="ARBA00022725"/>
    </source>
</evidence>
<comment type="caution">
    <text evidence="11">Lacks conserved residue(s) required for the propagation of feature annotation.</text>
</comment>
<name>A0A1I8Q6Z3_STOCA</name>
<evidence type="ECO:0000256" key="11">
    <source>
        <dbReference type="RuleBase" id="RU351113"/>
    </source>
</evidence>
<comment type="similarity">
    <text evidence="11">Belongs to the insect chemoreceptor superfamily. Heteromeric odorant receptor channel (TC 1.A.69) family.</text>
</comment>
<dbReference type="EnsemblMetazoa" id="SCAU014460-RA">
    <property type="protein sequence ID" value="SCAU014460-PA"/>
    <property type="gene ID" value="SCAU014460"/>
</dbReference>
<evidence type="ECO:0000256" key="9">
    <source>
        <dbReference type="ARBA" id="ARBA00023224"/>
    </source>
</evidence>
<dbReference type="Proteomes" id="UP000095300">
    <property type="component" value="Unassembled WGS sequence"/>
</dbReference>
<feature type="transmembrane region" description="Helical" evidence="11">
    <location>
        <begin position="144"/>
        <end position="167"/>
    </location>
</feature>
<accession>A0A1I8Q6Z3</accession>
<protein>
    <recommendedName>
        <fullName evidence="11">Odorant receptor</fullName>
    </recommendedName>
</protein>
<dbReference type="VEuPathDB" id="VectorBase:SCAU014460"/>
<dbReference type="KEGG" id="scac:106091019"/>
<dbReference type="GO" id="GO:0005549">
    <property type="term" value="F:odorant binding"/>
    <property type="evidence" value="ECO:0007669"/>
    <property type="project" value="InterPro"/>
</dbReference>
<evidence type="ECO:0000256" key="3">
    <source>
        <dbReference type="ARBA" id="ARBA00022606"/>
    </source>
</evidence>
<dbReference type="Pfam" id="PF02949">
    <property type="entry name" value="7tm_6"/>
    <property type="match status" value="1"/>
</dbReference>
<keyword evidence="2" id="KW-1003">Cell membrane</keyword>
<evidence type="ECO:0000313" key="13">
    <source>
        <dbReference type="Proteomes" id="UP000095300"/>
    </source>
</evidence>
<evidence type="ECO:0000313" key="12">
    <source>
        <dbReference type="EnsemblMetazoa" id="SCAU014460-PA"/>
    </source>
</evidence>
<evidence type="ECO:0000256" key="6">
    <source>
        <dbReference type="ARBA" id="ARBA00022989"/>
    </source>
</evidence>
<evidence type="ECO:0000256" key="2">
    <source>
        <dbReference type="ARBA" id="ARBA00022475"/>
    </source>
</evidence>
<organism evidence="12 13">
    <name type="scientific">Stomoxys calcitrans</name>
    <name type="common">Stable fly</name>
    <name type="synonym">Conops calcitrans</name>
    <dbReference type="NCBI Taxonomy" id="35570"/>
    <lineage>
        <taxon>Eukaryota</taxon>
        <taxon>Metazoa</taxon>
        <taxon>Ecdysozoa</taxon>
        <taxon>Arthropoda</taxon>
        <taxon>Hexapoda</taxon>
        <taxon>Insecta</taxon>
        <taxon>Pterygota</taxon>
        <taxon>Neoptera</taxon>
        <taxon>Endopterygota</taxon>
        <taxon>Diptera</taxon>
        <taxon>Brachycera</taxon>
        <taxon>Muscomorpha</taxon>
        <taxon>Muscoidea</taxon>
        <taxon>Muscidae</taxon>
        <taxon>Stomoxys</taxon>
    </lineage>
</organism>
<evidence type="ECO:0000256" key="1">
    <source>
        <dbReference type="ARBA" id="ARBA00004651"/>
    </source>
</evidence>
<keyword evidence="6 11" id="KW-1133">Transmembrane helix</keyword>
<dbReference type="GO" id="GO:0004984">
    <property type="term" value="F:olfactory receptor activity"/>
    <property type="evidence" value="ECO:0007669"/>
    <property type="project" value="InterPro"/>
</dbReference>
<reference evidence="12" key="1">
    <citation type="submission" date="2020-05" db="UniProtKB">
        <authorList>
            <consortium name="EnsemblMetazoa"/>
        </authorList>
    </citation>
    <scope>IDENTIFICATION</scope>
    <source>
        <strain evidence="12">USDA</strain>
    </source>
</reference>
<dbReference type="PANTHER" id="PTHR21137">
    <property type="entry name" value="ODORANT RECEPTOR"/>
    <property type="match status" value="1"/>
</dbReference>
<sequence>MFNPKPPDDPKYRIPGQCIWLKLNGSWPFSQEARKDFYSARYLWGWLYTSWSWYVVTSVGITIGFQTAFLINNFGDIIMTTENCCTTFMGALNFVRLLHMRLNQKQFREIIEQFVNDIWIAKNHHPQIAAQCSRNMRTFRIMTVLLSCLISMYCVLPLVVLFVDVGLDADEKPFPYKMLFPYDAHHGWRYVATYIFTTFAGVCVVTTLFAEDSIFGFFVTYTCGKFAILHERIDNLVWDANRIVRHKESELNVQEIYVKLLNRIAYDHNKLIEFSAKLENFFNPILLVNFTISSILICMVGFQLVTGKDMFIGDYVKFIVYISSSLSQLYVLCWNGDSLIQHSTETASHLYSCNWEGASHTTKTVNANDGFMTQAVAVLPLDIAGRVENCIPANKSFRQNLEIMIMCSQRPVKITALKFSTLSLQSFTAILSTSMSYFTLLQTVYNENQEDTKI</sequence>
<dbReference type="GO" id="GO:0005886">
    <property type="term" value="C:plasma membrane"/>
    <property type="evidence" value="ECO:0007669"/>
    <property type="project" value="UniProtKB-SubCell"/>
</dbReference>
<evidence type="ECO:0000256" key="7">
    <source>
        <dbReference type="ARBA" id="ARBA00023136"/>
    </source>
</evidence>
<keyword evidence="13" id="KW-1185">Reference proteome</keyword>